<dbReference type="Proteomes" id="UP000811255">
    <property type="component" value="Unassembled WGS sequence"/>
</dbReference>
<sequence>MRRGYLRLIVDEFEVTKETITLRGSKAALEHAVFAGVEACHGGLTSIQEWRTRQDSNL</sequence>
<evidence type="ECO:0000313" key="2">
    <source>
        <dbReference type="Proteomes" id="UP000811255"/>
    </source>
</evidence>
<evidence type="ECO:0000313" key="1">
    <source>
        <dbReference type="EMBL" id="MBT2135371.1"/>
    </source>
</evidence>
<dbReference type="RefSeq" id="WP_214537081.1">
    <property type="nucleotide sequence ID" value="NZ_JAHFVK010000002.1"/>
</dbReference>
<comment type="caution">
    <text evidence="1">The sequence shown here is derived from an EMBL/GenBank/DDBJ whole genome shotgun (WGS) entry which is preliminary data.</text>
</comment>
<dbReference type="EMBL" id="JAHFVK010000002">
    <property type="protein sequence ID" value="MBT2135371.1"/>
    <property type="molecule type" value="Genomic_DNA"/>
</dbReference>
<gene>
    <name evidence="1" type="ORF">KK137_13615</name>
</gene>
<name>A0ABS5W6M0_9SPHN</name>
<reference evidence="1 2" key="1">
    <citation type="submission" date="2021-05" db="EMBL/GenBank/DDBJ databases">
        <title>Croceibacterium sp. LX-88 genome sequence.</title>
        <authorList>
            <person name="Luo X."/>
        </authorList>
    </citation>
    <scope>NUCLEOTIDE SEQUENCE [LARGE SCALE GENOMIC DNA]</scope>
    <source>
        <strain evidence="1 2">LX-88</strain>
    </source>
</reference>
<proteinExistence type="predicted"/>
<organism evidence="1 2">
    <name type="scientific">Croceibacterium selenioxidans</name>
    <dbReference type="NCBI Taxonomy" id="2838833"/>
    <lineage>
        <taxon>Bacteria</taxon>
        <taxon>Pseudomonadati</taxon>
        <taxon>Pseudomonadota</taxon>
        <taxon>Alphaproteobacteria</taxon>
        <taxon>Sphingomonadales</taxon>
        <taxon>Erythrobacteraceae</taxon>
        <taxon>Croceibacterium</taxon>
    </lineage>
</organism>
<protein>
    <submittedName>
        <fullName evidence="1">Uncharacterized protein</fullName>
    </submittedName>
</protein>
<accession>A0ABS5W6M0</accession>
<keyword evidence="2" id="KW-1185">Reference proteome</keyword>